<proteinExistence type="predicted"/>
<accession>A9EA99</accession>
<organism evidence="3 4">
    <name type="scientific">Kordia algicida OT-1</name>
    <dbReference type="NCBI Taxonomy" id="391587"/>
    <lineage>
        <taxon>Bacteria</taxon>
        <taxon>Pseudomonadati</taxon>
        <taxon>Bacteroidota</taxon>
        <taxon>Flavobacteriia</taxon>
        <taxon>Flavobacteriales</taxon>
        <taxon>Flavobacteriaceae</taxon>
        <taxon>Kordia</taxon>
    </lineage>
</organism>
<evidence type="ECO:0000313" key="3">
    <source>
        <dbReference type="EMBL" id="EDP94604.1"/>
    </source>
</evidence>
<dbReference type="HOGENOM" id="CLU_074356_1_0_10"/>
<dbReference type="eggNOG" id="COG3026">
    <property type="taxonomic scope" value="Bacteria"/>
</dbReference>
<dbReference type="EMBL" id="ABIB01000015">
    <property type="protein sequence ID" value="EDP94604.1"/>
    <property type="molecule type" value="Genomic_DNA"/>
</dbReference>
<dbReference type="Proteomes" id="UP000002945">
    <property type="component" value="Unassembled WGS sequence"/>
</dbReference>
<dbReference type="Gene3D" id="2.50.20.10">
    <property type="entry name" value="Lipoprotein localisation LolA/LolB/LppX"/>
    <property type="match status" value="1"/>
</dbReference>
<sequence>MKPFKKSIQFILIVSSIFFFGNAHAQSPKEIMVKVDSVENFTYNSSIRKFQFTSCRYDLSSGRLRCKNRPRQVVVENIHKDYIVGPKKKDAKSLDMIISPIADKGTNMLVWKKADQDDNDFWLYLPALGKVKRIASSNEGGETGSVFGTEFSIEDVSPRKTKDYTYKLLGENTLNDRPVWIIESTPTETRSKKTYYSKVISYVDKERYVILKDELYDRVGTLFKQLITKKVDRIDGVWIVTKSAMINLRSRRITNYDVLSIDFNLEIDDEFFTQRAMSDFAYREKKMNEYRNTLQEVDSNKK</sequence>
<dbReference type="AlphaFoldDB" id="A9EA99"/>
<feature type="signal peptide" evidence="1">
    <location>
        <begin position="1"/>
        <end position="25"/>
    </location>
</feature>
<name>A9EA99_9FLAO</name>
<dbReference type="CDD" id="cd16329">
    <property type="entry name" value="LolA_like"/>
    <property type="match status" value="1"/>
</dbReference>
<comment type="caution">
    <text evidence="3">The sequence shown here is derived from an EMBL/GenBank/DDBJ whole genome shotgun (WGS) entry which is preliminary data.</text>
</comment>
<feature type="domain" description="Uncharacterized protein TP-0789" evidence="2">
    <location>
        <begin position="90"/>
        <end position="278"/>
    </location>
</feature>
<dbReference type="RefSeq" id="WP_007093428.1">
    <property type="nucleotide sequence ID" value="NZ_CP142125.1"/>
</dbReference>
<reference evidence="3 4" key="1">
    <citation type="journal article" date="2011" name="J. Bacteriol.">
        <title>Genome sequence of the algicidal bacterium Kordia algicida OT-1.</title>
        <authorList>
            <person name="Lee H.S."/>
            <person name="Kang S.G."/>
            <person name="Kwon K.K."/>
            <person name="Lee J.H."/>
            <person name="Kim S.J."/>
        </authorList>
    </citation>
    <scope>NUCLEOTIDE SEQUENCE [LARGE SCALE GENOMIC DNA]</scope>
    <source>
        <strain evidence="3 4">OT-1</strain>
    </source>
</reference>
<evidence type="ECO:0000313" key="4">
    <source>
        <dbReference type="Proteomes" id="UP000002945"/>
    </source>
</evidence>
<gene>
    <name evidence="3" type="ORF">KAOT1_04285</name>
</gene>
<protein>
    <recommendedName>
        <fullName evidence="2">Uncharacterized protein TP-0789 domain-containing protein</fullName>
    </recommendedName>
</protein>
<dbReference type="InterPro" id="IPR033399">
    <property type="entry name" value="TP_0789-like"/>
</dbReference>
<dbReference type="OrthoDB" id="9803781at2"/>
<evidence type="ECO:0000256" key="1">
    <source>
        <dbReference type="SAM" id="SignalP"/>
    </source>
</evidence>
<keyword evidence="1" id="KW-0732">Signal</keyword>
<feature type="chain" id="PRO_5002738046" description="Uncharacterized protein TP-0789 domain-containing protein" evidence="1">
    <location>
        <begin position="26"/>
        <end position="302"/>
    </location>
</feature>
<keyword evidence="4" id="KW-1185">Reference proteome</keyword>
<evidence type="ECO:0000259" key="2">
    <source>
        <dbReference type="Pfam" id="PF17131"/>
    </source>
</evidence>
<dbReference type="STRING" id="391587.KAOT1_04285"/>
<dbReference type="Pfam" id="PF17131">
    <property type="entry name" value="LolA_like"/>
    <property type="match status" value="1"/>
</dbReference>